<dbReference type="PANTHER" id="PTHR40094:SF1">
    <property type="entry name" value="UBIQUITIN DOMAIN-CONTAINING PROTEIN"/>
    <property type="match status" value="1"/>
</dbReference>
<dbReference type="Pfam" id="PF01835">
    <property type="entry name" value="MG2"/>
    <property type="match status" value="1"/>
</dbReference>
<feature type="domain" description="Alpha-2-macroglobulin" evidence="4">
    <location>
        <begin position="1265"/>
        <end position="1355"/>
    </location>
</feature>
<dbReference type="Pfam" id="PF17973">
    <property type="entry name" value="bMG10"/>
    <property type="match status" value="1"/>
</dbReference>
<dbReference type="InterPro" id="IPR041246">
    <property type="entry name" value="Bact_MG10"/>
</dbReference>
<dbReference type="Pfam" id="PF00207">
    <property type="entry name" value="A2M"/>
    <property type="match status" value="1"/>
</dbReference>
<dbReference type="Gene3D" id="2.60.40.1930">
    <property type="match status" value="1"/>
</dbReference>
<reference evidence="7 8" key="1">
    <citation type="submission" date="2017-01" db="EMBL/GenBank/DDBJ databases">
        <authorList>
            <person name="Mah S.A."/>
            <person name="Swanson W.J."/>
            <person name="Moy G.W."/>
            <person name="Vacquier V.D."/>
        </authorList>
    </citation>
    <scope>NUCLEOTIDE SEQUENCE [LARGE SCALE GENOMIC DNA]</scope>
    <source>
        <strain evidence="7 8">DSM 16927</strain>
    </source>
</reference>
<sequence length="2032" mass="234826">MKFSFKILLTLSLLVSVPILSQIPVHKETKPLKTRMSKQKINRSAPKMSSRDSIQKEVLEVVNAYYDSDDENIRPDNDQILILRKKVNESKGLRKALYQYYLANKYVSYIGRYTNRAKKKDITPLSELPEDYKTWAVNDFYREADQLYSQSLSNGPILQQEKTQLCNRLIDQLEFTKYRPTLYDLVATDYLKFLEGLPFDYDNSAKKKIAEIKNNLYQFHANDDDKTALLYLKSTEIEGDVKKQLQQLEALADSYPKEPFSAYLLFQAANLAKQEISENNFLNAHQLCQKAIDRIPSSDWSNHCKRLINGLESSEMGIEIPKRNLPGEYISLETLYKNTDEVKIELNKISGKIDFDKEPIWNKYSVSEKYVYFINPQFADQNFRSETFPLKKFNDYKLHKTLLAIPPLEEGMYDMTTLSKEARRTERIVVSDLFYVKRFEDDTKVTFQAMNTKTGKSIDNAEYIMYQNTNEYEHKFNNRKDNKLIKTGKGSTDQLGMFSLPKSKERKYYGSIIYFPHLKKYFIIDKNYDEIKDIKESEEQFREPVNKGFIIFTDRAIYRPGQKMFYKGILKQEYYDKTMILPKQKVMVRIMNSNYEEVSKAEAVTNEFGSITGAFTLPSSGTTGNYSIIMEADLGEIPGQKEHSYANESKYFKVEEYKRPKFRVAINPVNEAYKLGENVKVSGKAEAFSGADISGATVKYEVKRQRVYFWRSYFDSYYYPNYKEKETDIAHGETTTDGNGNFNISFNAEAEEKSDKNKTNYRYSVSFYVTDVNGESQSSQAVINIGDVKAKINIESSEQMLQNEWESLKISVNNLNDQKITAKVNLTISKLDEENKILLPKFIRKNSDNGYRAEDIPAKPLSYSYYNKELFDIYFPYISYNQNAKPQKGKTVFSKQFNTSETENITLNKNPEPGKYLVEAESIVDHDTIKTFKVIEVLDNVNFRNGKPAYFGVRTDKESYKVGEKATVTFYSDFEEGSVNYRFTRNNKKEDYQQISMKNGSADISFIVTDTDLKRMLYLDYDFVHDNDYAKGTIKFDIKEKVNRNLEITTQVFRDKIQPGVPEKWILTIKGKDKEKINAEVLASMYDASLDQFAKNEYSFSHYVPYSNNYYTDYDYYSWGRDNFFNELVSFESTGFSTGRSRYSIKSEQYPIPQLPYFQYTAIMIFDRTYSKVSAMEVMSRVADEPTLQTYKRKKLNPMYVVDGKLMDKNLPEDEIADIKKLSPTEAVALYGDTASREVFIVTSKKAMKEELLNNVKARTNLDETAFFLPNLYTDSEGNVKLEFTSPEALTQWKLILFAHTKDLKTGSAEFLTKTQKELMVTPNPPRFLRQGDEVQISAKIDNLSDKDLKGDLILYLFDPETSKPLDSAFLNTNSLKKISVASKRSTQVSWDIKIPYAVDYVGYKILAKTNNYSDGEENVLPILSDRMLVTETIPISIKEGQNKSYTMNGLLNNTSSSVANFNLSVELTSNPLWFAVMSIPYLRTFPYECSEQLFSRLYGNMLSTYIMNSSPKIKKIFDEWNAKETPSNPLEANENLKTILIGETPWLSRIKDQKEQMEQLALFFNLNKMQRDLKKAQRDLVDRQNPDGSFSWFPGGGKDKTISGHILAGFGKLNKMLKGQSGEYFTNEINRVIKNSIDYLDKEYDAQLIKGQKANEELDLNDYTSYFYYRSYWTQKEIPSELKKVLNTLANTYVKDFEEYSLYHQAMITTLLQRYGYRDLAKKCVADLKKKAKTSEENGMYWEDNNSGWYWYQAPIETQAMLIEAFSEITPEDLNSVEEMKVWLLKNKQTEGWGTTKSTTEAVYALLNYGKSWQDAEKGITMKLGSETILPTNDLSNTSEAGFFKKSYYWKDITPAKAKLEIQKSSPGVAWGGMYRLYYENMDKVMAHNSSNVSIEKKLFLKTFNGNESTLKEISAENPIRLGDLVMVRLVIRTDRDMEYIHLKDMRASGFEPVNVLSTYKWQNGAGYYESTKDTATHFFFNSLPKGTYVFEYELKANNIGDFSNGITSFQNMYAPAMGAHSAGIRVKIVK</sequence>
<keyword evidence="2" id="KW-0732">Signal</keyword>
<feature type="domain" description="Alpha-2-macroglobulin bait region" evidence="3">
    <location>
        <begin position="951"/>
        <end position="1093"/>
    </location>
</feature>
<dbReference type="InterPro" id="IPR011625">
    <property type="entry name" value="A2M_N_BRD"/>
</dbReference>
<dbReference type="PANTHER" id="PTHR40094">
    <property type="entry name" value="ALPHA-2-MACROGLOBULIN HOMOLOG"/>
    <property type="match status" value="1"/>
</dbReference>
<dbReference type="EMBL" id="FTNZ01000008">
    <property type="protein sequence ID" value="SIS47621.1"/>
    <property type="molecule type" value="Genomic_DNA"/>
</dbReference>
<dbReference type="Proteomes" id="UP000186106">
    <property type="component" value="Unassembled WGS sequence"/>
</dbReference>
<feature type="chain" id="PRO_5015068151" evidence="2">
    <location>
        <begin position="22"/>
        <end position="2032"/>
    </location>
</feature>
<comment type="similarity">
    <text evidence="1">Belongs to the protease inhibitor I39 (alpha-2-macroglobulin) family. Bacterial alpha-2-macroglobulin subfamily.</text>
</comment>
<evidence type="ECO:0000313" key="8">
    <source>
        <dbReference type="Proteomes" id="UP000186106"/>
    </source>
</evidence>
<reference evidence="5 9" key="2">
    <citation type="submission" date="2018-11" db="EMBL/GenBank/DDBJ databases">
        <title>Proposal to divide the Flavobacteriaceae and reorganize its genera based on Amino Acid Identity values calculated from whole genome sequences.</title>
        <authorList>
            <person name="Nicholson A.C."/>
            <person name="Gulvik C.A."/>
            <person name="Whitney A.M."/>
            <person name="Humrighouse B.W."/>
            <person name="Bell M."/>
            <person name="Holmes B."/>
            <person name="Steigerwalt A.G."/>
            <person name="Villarma A."/>
            <person name="Sheth M."/>
            <person name="Batra D."/>
            <person name="Pryor J."/>
            <person name="Bernardet J.-F."/>
            <person name="Hugo C."/>
            <person name="Kampfer P."/>
            <person name="Newman J."/>
            <person name="McQuiston J.R."/>
        </authorList>
    </citation>
    <scope>NUCLEOTIDE SEQUENCE [LARGE SCALE GENOMIC DNA]</scope>
    <source>
        <strain evidence="5 9">DSM 16927</strain>
    </source>
</reference>
<dbReference type="Proteomes" id="UP000279541">
    <property type="component" value="Chromosome"/>
</dbReference>
<keyword evidence="9" id="KW-1185">Reference proteome</keyword>
<dbReference type="InterPro" id="IPR051802">
    <property type="entry name" value="YfhM-like"/>
</dbReference>
<dbReference type="EMBL" id="FTNZ01000002">
    <property type="protein sequence ID" value="SIS31031.1"/>
    <property type="molecule type" value="Genomic_DNA"/>
</dbReference>
<evidence type="ECO:0000313" key="6">
    <source>
        <dbReference type="EMBL" id="SIS31031.1"/>
    </source>
</evidence>
<dbReference type="SMART" id="SM01360">
    <property type="entry name" value="A2M"/>
    <property type="match status" value="1"/>
</dbReference>
<dbReference type="RefSeq" id="WP_076352268.1">
    <property type="nucleotide sequence ID" value="NZ_CP033926.1"/>
</dbReference>
<evidence type="ECO:0000259" key="3">
    <source>
        <dbReference type="SMART" id="SM01359"/>
    </source>
</evidence>
<evidence type="ECO:0000256" key="2">
    <source>
        <dbReference type="SAM" id="SignalP"/>
    </source>
</evidence>
<dbReference type="InterPro" id="IPR001599">
    <property type="entry name" value="Macroglobln_a2"/>
</dbReference>
<dbReference type="InterPro" id="IPR002890">
    <property type="entry name" value="MG2"/>
</dbReference>
<evidence type="ECO:0000313" key="9">
    <source>
        <dbReference type="Proteomes" id="UP000279541"/>
    </source>
</evidence>
<proteinExistence type="inferred from homology"/>
<organism evidence="7 8">
    <name type="scientific">Chryseobacterium joostei</name>
    <dbReference type="NCBI Taxonomy" id="112234"/>
    <lineage>
        <taxon>Bacteria</taxon>
        <taxon>Pseudomonadati</taxon>
        <taxon>Bacteroidota</taxon>
        <taxon>Flavobacteriia</taxon>
        <taxon>Flavobacteriales</taxon>
        <taxon>Weeksellaceae</taxon>
        <taxon>Chryseobacterium group</taxon>
        <taxon>Chryseobacterium</taxon>
    </lineage>
</organism>
<feature type="signal peptide" evidence="2">
    <location>
        <begin position="1"/>
        <end position="21"/>
    </location>
</feature>
<dbReference type="STRING" id="112234.SAMN05421768_102182"/>
<dbReference type="KEGG" id="cjt:EG359_07680"/>
<dbReference type="EMBL" id="CP033926">
    <property type="protein sequence ID" value="AZA99493.1"/>
    <property type="molecule type" value="Genomic_DNA"/>
</dbReference>
<dbReference type="GO" id="GO:0004866">
    <property type="term" value="F:endopeptidase inhibitor activity"/>
    <property type="evidence" value="ECO:0007669"/>
    <property type="project" value="InterPro"/>
</dbReference>
<protein>
    <submittedName>
        <fullName evidence="7">MG2 domain-containing protein</fullName>
    </submittedName>
</protein>
<evidence type="ECO:0000256" key="1">
    <source>
        <dbReference type="ARBA" id="ARBA00010556"/>
    </source>
</evidence>
<evidence type="ECO:0000313" key="7">
    <source>
        <dbReference type="EMBL" id="SIS47621.1"/>
    </source>
</evidence>
<dbReference type="SMART" id="SM01359">
    <property type="entry name" value="A2M_N_2"/>
    <property type="match status" value="1"/>
</dbReference>
<dbReference type="SUPFAM" id="SSF48239">
    <property type="entry name" value="Terpenoid cyclases/Protein prenyltransferases"/>
    <property type="match status" value="1"/>
</dbReference>
<dbReference type="Pfam" id="PF07703">
    <property type="entry name" value="A2M_BRD"/>
    <property type="match status" value="1"/>
</dbReference>
<evidence type="ECO:0000259" key="4">
    <source>
        <dbReference type="SMART" id="SM01360"/>
    </source>
</evidence>
<gene>
    <name evidence="5" type="ORF">EG359_07680</name>
    <name evidence="6" type="ORF">SAMN05421768_102182</name>
    <name evidence="7" type="ORF">SAMN05421768_108181</name>
</gene>
<dbReference type="OrthoDB" id="9767116at2"/>
<dbReference type="Gene3D" id="1.50.10.20">
    <property type="match status" value="1"/>
</dbReference>
<accession>A0A1N7JED2</accession>
<evidence type="ECO:0000313" key="5">
    <source>
        <dbReference type="EMBL" id="AZA99493.1"/>
    </source>
</evidence>
<dbReference type="InterPro" id="IPR008930">
    <property type="entry name" value="Terpenoid_cyclase/PrenylTrfase"/>
</dbReference>
<name>A0A1N7JED2_9FLAO</name>